<accession>A0A9Q0I1V1</accession>
<dbReference type="Proteomes" id="UP001148018">
    <property type="component" value="Unassembled WGS sequence"/>
</dbReference>
<dbReference type="OrthoDB" id="8928880at2759"/>
<evidence type="ECO:0000313" key="3">
    <source>
        <dbReference type="EMBL" id="KAJ3598756.1"/>
    </source>
</evidence>
<dbReference type="EMBL" id="JANIIK010000078">
    <property type="protein sequence ID" value="KAJ3598756.1"/>
    <property type="molecule type" value="Genomic_DNA"/>
</dbReference>
<comment type="caution">
    <text evidence="2">The sequence shown here is derived from an EMBL/GenBank/DDBJ whole genome shotgun (WGS) entry which is preliminary data.</text>
</comment>
<evidence type="ECO:0000313" key="2">
    <source>
        <dbReference type="EMBL" id="KAJ3581878.1"/>
    </source>
</evidence>
<feature type="region of interest" description="Disordered" evidence="1">
    <location>
        <begin position="85"/>
        <end position="150"/>
    </location>
</feature>
<name>A0A9Q0I1V1_9TELE</name>
<organism evidence="2 4">
    <name type="scientific">Muraenolepis orangiensis</name>
    <name type="common">Patagonian moray cod</name>
    <dbReference type="NCBI Taxonomy" id="630683"/>
    <lineage>
        <taxon>Eukaryota</taxon>
        <taxon>Metazoa</taxon>
        <taxon>Chordata</taxon>
        <taxon>Craniata</taxon>
        <taxon>Vertebrata</taxon>
        <taxon>Euteleostomi</taxon>
        <taxon>Actinopterygii</taxon>
        <taxon>Neopterygii</taxon>
        <taxon>Teleostei</taxon>
        <taxon>Neoteleostei</taxon>
        <taxon>Acanthomorphata</taxon>
        <taxon>Zeiogadaria</taxon>
        <taxon>Gadariae</taxon>
        <taxon>Gadiformes</taxon>
        <taxon>Muraenolepidoidei</taxon>
        <taxon>Muraenolepididae</taxon>
        <taxon>Muraenolepis</taxon>
    </lineage>
</organism>
<gene>
    <name evidence="3" type="ORF">NHX12_000318</name>
    <name evidence="2" type="ORF">NHX12_016128</name>
</gene>
<proteinExistence type="predicted"/>
<sequence>MQDCRCLYAGGPTVLSSPSEEELTQDQGDRVSLDAADSGRGSWTSCSSGSHDNIQTIQGRSWEALAFATGGGGGGVPAGLWAAQTRGSWASASSSSSAAYWGEESEGDTGTIKRRGGKEVSADGETNSTEEPKHRASSTPPLPHGGKALL</sequence>
<feature type="compositionally biased region" description="Low complexity" evidence="1">
    <location>
        <begin position="85"/>
        <end position="102"/>
    </location>
</feature>
<evidence type="ECO:0000313" key="4">
    <source>
        <dbReference type="Proteomes" id="UP001148018"/>
    </source>
</evidence>
<feature type="region of interest" description="Disordered" evidence="1">
    <location>
        <begin position="15"/>
        <end position="52"/>
    </location>
</feature>
<feature type="non-terminal residue" evidence="2">
    <location>
        <position position="150"/>
    </location>
</feature>
<evidence type="ECO:0000256" key="1">
    <source>
        <dbReference type="SAM" id="MobiDB-lite"/>
    </source>
</evidence>
<dbReference type="AlphaFoldDB" id="A0A9Q0I1V1"/>
<dbReference type="EMBL" id="JANIIK010001847">
    <property type="protein sequence ID" value="KAJ3581878.1"/>
    <property type="molecule type" value="Genomic_DNA"/>
</dbReference>
<keyword evidence="4" id="KW-1185">Reference proteome</keyword>
<reference evidence="2" key="1">
    <citation type="submission" date="2022-07" db="EMBL/GenBank/DDBJ databases">
        <title>Chromosome-level genome of Muraenolepis orangiensis.</title>
        <authorList>
            <person name="Kim J."/>
        </authorList>
    </citation>
    <scope>NUCLEOTIDE SEQUENCE</scope>
    <source>
        <strain evidence="2">KU_S4_2022</strain>
        <tissue evidence="2">Muscle</tissue>
    </source>
</reference>
<feature type="compositionally biased region" description="Polar residues" evidence="1">
    <location>
        <begin position="41"/>
        <end position="52"/>
    </location>
</feature>
<protein>
    <submittedName>
        <fullName evidence="2">Uncharacterized protein</fullName>
    </submittedName>
</protein>